<reference evidence="2" key="1">
    <citation type="submission" date="2013-10" db="EMBL/GenBank/DDBJ databases">
        <title>Genomic analysis of the causative agents of coccidiosis in chickens.</title>
        <authorList>
            <person name="Reid A.J."/>
            <person name="Blake D."/>
            <person name="Billington K."/>
            <person name="Browne H."/>
            <person name="Dunn M."/>
            <person name="Hung S."/>
            <person name="Kawahara F."/>
            <person name="Miranda-Saavedra D."/>
            <person name="Mourier T."/>
            <person name="Nagra H."/>
            <person name="Otto T.D."/>
            <person name="Rawlings N."/>
            <person name="Sanchez A."/>
            <person name="Sanders M."/>
            <person name="Subramaniam C."/>
            <person name="Tay Y."/>
            <person name="Dear P."/>
            <person name="Doerig C."/>
            <person name="Gruber A."/>
            <person name="Parkinson J."/>
            <person name="Shirley M."/>
            <person name="Wan K.L."/>
            <person name="Berriman M."/>
            <person name="Tomley F."/>
            <person name="Pain A."/>
        </authorList>
    </citation>
    <scope>NUCLEOTIDE SEQUENCE [LARGE SCALE GENOMIC DNA]</scope>
    <source>
        <strain evidence="2">Houghton</strain>
    </source>
</reference>
<dbReference type="AlphaFoldDB" id="U6N060"/>
<dbReference type="RefSeq" id="XP_013436596.1">
    <property type="nucleotide sequence ID" value="XM_013581142.1"/>
</dbReference>
<proteinExistence type="predicted"/>
<dbReference type="VEuPathDB" id="ToxoDB:ENH_00048820"/>
<feature type="compositionally biased region" description="Basic and acidic residues" evidence="1">
    <location>
        <begin position="296"/>
        <end position="337"/>
    </location>
</feature>
<dbReference type="GeneID" id="25475032"/>
<gene>
    <name evidence="2" type="ORF">ENH_00048820</name>
</gene>
<protein>
    <submittedName>
        <fullName evidence="2">Uncharacterized protein</fullName>
    </submittedName>
</protein>
<name>U6N060_9EIME</name>
<evidence type="ECO:0000313" key="3">
    <source>
        <dbReference type="Proteomes" id="UP000030754"/>
    </source>
</evidence>
<sequence length="337" mass="38175">MYFRLTHERFAFFCFCMFKKLANEECACWRCLQSHELFIRLWRDLELACFLRVAGGTLDKPRWKYPTSHLAFRPMTAKTGKRISASRQLEYMRLPEDPFGASAAASQQQKREFSLQDQLPLEENEEKGLADSHVTLSDTISPTREGGLREPQAFYIRKKRRRQRLDPCAAILARHLYAEDLPGMVVFPSEPQRVISNATDVFLSPRKSLTQQAPKVESKSFAQDTTYTTSTYEQAADIDSVGVQCSAFVIGTEGLVLEPSQGPTAAPLKRLKLLEETSKAFPPESQGGPSNLTDEDVLRLRKEDTGSFEEAKKDKEQTGHLLKSEASKERVTRVRSS</sequence>
<feature type="region of interest" description="Disordered" evidence="1">
    <location>
        <begin position="278"/>
        <end position="337"/>
    </location>
</feature>
<dbReference type="EMBL" id="HG725422">
    <property type="protein sequence ID" value="CDJ68129.1"/>
    <property type="molecule type" value="Genomic_DNA"/>
</dbReference>
<evidence type="ECO:0000256" key="1">
    <source>
        <dbReference type="SAM" id="MobiDB-lite"/>
    </source>
</evidence>
<dbReference type="OrthoDB" id="10361710at2759"/>
<dbReference type="Proteomes" id="UP000030754">
    <property type="component" value="Unassembled WGS sequence"/>
</dbReference>
<accession>U6N060</accession>
<keyword evidence="3" id="KW-1185">Reference proteome</keyword>
<reference evidence="2" key="2">
    <citation type="submission" date="2013-10" db="EMBL/GenBank/DDBJ databases">
        <authorList>
            <person name="Aslett M."/>
        </authorList>
    </citation>
    <scope>NUCLEOTIDE SEQUENCE [LARGE SCALE GENOMIC DNA]</scope>
    <source>
        <strain evidence="2">Houghton</strain>
    </source>
</reference>
<organism evidence="2 3">
    <name type="scientific">Eimeria necatrix</name>
    <dbReference type="NCBI Taxonomy" id="51315"/>
    <lineage>
        <taxon>Eukaryota</taxon>
        <taxon>Sar</taxon>
        <taxon>Alveolata</taxon>
        <taxon>Apicomplexa</taxon>
        <taxon>Conoidasida</taxon>
        <taxon>Coccidia</taxon>
        <taxon>Eucoccidiorida</taxon>
        <taxon>Eimeriorina</taxon>
        <taxon>Eimeriidae</taxon>
        <taxon>Eimeria</taxon>
    </lineage>
</organism>
<evidence type="ECO:0000313" key="2">
    <source>
        <dbReference type="EMBL" id="CDJ68129.1"/>
    </source>
</evidence>